<dbReference type="PANTHER" id="PTHR42949:SF3">
    <property type="entry name" value="ANAEROBIC GLYCEROL-3-PHOSPHATE DEHYDROGENASE SUBUNIT B"/>
    <property type="match status" value="1"/>
</dbReference>
<dbReference type="SUPFAM" id="SSF51905">
    <property type="entry name" value="FAD/NAD(P)-binding domain"/>
    <property type="match status" value="1"/>
</dbReference>
<gene>
    <name evidence="4" type="ordered locus">Bfae_31620</name>
</gene>
<name>C7MB35_BRAFD</name>
<dbReference type="InterPro" id="IPR036188">
    <property type="entry name" value="FAD/NAD-bd_sf"/>
</dbReference>
<evidence type="ECO:0000259" key="3">
    <source>
        <dbReference type="Pfam" id="PF07992"/>
    </source>
</evidence>
<dbReference type="Gene3D" id="3.50.50.60">
    <property type="entry name" value="FAD/NAD(P)-binding domain"/>
    <property type="match status" value="2"/>
</dbReference>
<evidence type="ECO:0000313" key="5">
    <source>
        <dbReference type="Proteomes" id="UP000001919"/>
    </source>
</evidence>
<protein>
    <submittedName>
        <fullName evidence="4">Thioredoxin reductase</fullName>
    </submittedName>
</protein>
<dbReference type="InterPro" id="IPR051691">
    <property type="entry name" value="Metab_Enz_Cyan_OpOx_G3PDH"/>
</dbReference>
<proteinExistence type="predicted"/>
<dbReference type="AlphaFoldDB" id="C7MB35"/>
<dbReference type="InterPro" id="IPR023753">
    <property type="entry name" value="FAD/NAD-binding_dom"/>
</dbReference>
<dbReference type="CDD" id="cd19946">
    <property type="entry name" value="GlpA-like_Fer2_BFD-like"/>
    <property type="match status" value="1"/>
</dbReference>
<evidence type="ECO:0000313" key="4">
    <source>
        <dbReference type="EMBL" id="ACU86922.1"/>
    </source>
</evidence>
<dbReference type="Pfam" id="PF07992">
    <property type="entry name" value="Pyr_redox_2"/>
    <property type="match status" value="1"/>
</dbReference>
<dbReference type="EMBL" id="CP001643">
    <property type="protein sequence ID" value="ACU86922.1"/>
    <property type="molecule type" value="Genomic_DNA"/>
</dbReference>
<evidence type="ECO:0000259" key="2">
    <source>
        <dbReference type="Pfam" id="PF04324"/>
    </source>
</evidence>
<dbReference type="OrthoDB" id="9801699at2"/>
<dbReference type="Gene3D" id="1.10.10.1100">
    <property type="entry name" value="BFD-like [2Fe-2S]-binding domain"/>
    <property type="match status" value="1"/>
</dbReference>
<dbReference type="InterPro" id="IPR017224">
    <property type="entry name" value="Opine_Oxase_asu/HCN_bsu"/>
</dbReference>
<accession>C7MB35</accession>
<dbReference type="Proteomes" id="UP000001919">
    <property type="component" value="Chromosome"/>
</dbReference>
<dbReference type="PRINTS" id="PR00469">
    <property type="entry name" value="PNDRDTASEII"/>
</dbReference>
<dbReference type="PRINTS" id="PR00368">
    <property type="entry name" value="FADPNR"/>
</dbReference>
<feature type="domain" description="FAD/NAD(P)-binding" evidence="3">
    <location>
        <begin position="7"/>
        <end position="338"/>
    </location>
</feature>
<feature type="domain" description="BFD-like [2Fe-2S]-binding" evidence="2">
    <location>
        <begin position="396"/>
        <end position="442"/>
    </location>
</feature>
<sequence>MSEPRAAVVVIGAGPAGLAAAVEASRLTDQVVLIDAGPRPGGQFWRHGAADALPGAPAPRWHHGWSTFAALHADVRAASGAGRLRLLASTQVHAVDVRADGRFAVHLARTPEAAPAAPPPAVLEAETVVLCPGAHDRQLPVPGWTLPGVMAAGGVQAFVKVQEEAPGRRVLLAGTGPFLLAAAASVLEAGAEVAAICEAGDLRGWVPRGLAGALVPGKGVEGAGYAAALARHRVPYLRRRVVSRIHGEDRVRSVEISRADRRGAPLPGTARTLEDIDVVGLGWGFVPQAELLLQTGAATRLDVDGSLVGVVDTDQAASVPGLFLAGEITGVTGAGGAVAEGRIAGLAAAARHVGRSPGPSLRVRADRARHRLFARAMHHAHPVPEGWADAVEAATVVCRCEEVTLDEVRTAREELHARDPRSLKGVTRAGMGMCQGRICGAAMLCLGSDESTRHDAARAAARRPLALPLTVGALAETPDHHPRREDHP</sequence>
<dbReference type="InterPro" id="IPR007419">
    <property type="entry name" value="BFD-like_2Fe2S-bd_dom"/>
</dbReference>
<dbReference type="PANTHER" id="PTHR42949">
    <property type="entry name" value="ANAEROBIC GLYCEROL-3-PHOSPHATE DEHYDROGENASE SUBUNIT B"/>
    <property type="match status" value="1"/>
</dbReference>
<dbReference type="Pfam" id="PF04324">
    <property type="entry name" value="Fer2_BFD"/>
    <property type="match status" value="1"/>
</dbReference>
<dbReference type="GO" id="GO:0016491">
    <property type="term" value="F:oxidoreductase activity"/>
    <property type="evidence" value="ECO:0007669"/>
    <property type="project" value="UniProtKB-KW"/>
</dbReference>
<evidence type="ECO:0000256" key="1">
    <source>
        <dbReference type="ARBA" id="ARBA00023002"/>
    </source>
</evidence>
<organism evidence="4 5">
    <name type="scientific">Brachybacterium faecium (strain ATCC 43885 / DSM 4810 / JCM 11609 / LMG 19847 / NBRC 14762 / NCIMB 9860 / 6-10)</name>
    <dbReference type="NCBI Taxonomy" id="446465"/>
    <lineage>
        <taxon>Bacteria</taxon>
        <taxon>Bacillati</taxon>
        <taxon>Actinomycetota</taxon>
        <taxon>Actinomycetes</taxon>
        <taxon>Micrococcales</taxon>
        <taxon>Dermabacteraceae</taxon>
        <taxon>Brachybacterium</taxon>
    </lineage>
</organism>
<dbReference type="STRING" id="446465.Bfae_31620"/>
<dbReference type="eggNOG" id="COG0446">
    <property type="taxonomic scope" value="Bacteria"/>
</dbReference>
<keyword evidence="1" id="KW-0560">Oxidoreductase</keyword>
<dbReference type="KEGG" id="bfa:Bfae_31620"/>
<reference evidence="4 5" key="1">
    <citation type="journal article" date="2009" name="Stand. Genomic Sci.">
        <title>Complete genome sequence of Brachybacterium faecium type strain (Schefferle 6-10).</title>
        <authorList>
            <person name="Lapidus A."/>
            <person name="Pukall R."/>
            <person name="Labuttii K."/>
            <person name="Copeland A."/>
            <person name="Del Rio T.G."/>
            <person name="Nolan M."/>
            <person name="Chen F."/>
            <person name="Lucas S."/>
            <person name="Tice H."/>
            <person name="Cheng J.F."/>
            <person name="Bruce D."/>
            <person name="Goodwin L."/>
            <person name="Pitluck S."/>
            <person name="Rohde M."/>
            <person name="Goker M."/>
            <person name="Pati A."/>
            <person name="Ivanova N."/>
            <person name="Mavrommatis K."/>
            <person name="Chen A."/>
            <person name="Palaniappan K."/>
            <person name="D'haeseleer P."/>
            <person name="Chain P."/>
            <person name="Bristow J."/>
            <person name="Eisen J.A."/>
            <person name="Markowitz V."/>
            <person name="Hugenholtz P."/>
            <person name="Kyrpides N.C."/>
            <person name="Klenk H.P."/>
        </authorList>
    </citation>
    <scope>NUCLEOTIDE SEQUENCE [LARGE SCALE GENOMIC DNA]</scope>
    <source>
        <strain evidence="5">ATCC 43885 / DSM 4810 / JCM 11609 / LMG 19847 / NBRC 14762 / NCIMB 9860 / 6-10</strain>
    </source>
</reference>
<dbReference type="PIRSF" id="PIRSF037495">
    <property type="entry name" value="Opine_OX_OoxA/HcnB"/>
    <property type="match status" value="1"/>
</dbReference>
<dbReference type="InterPro" id="IPR041854">
    <property type="entry name" value="BFD-like_2Fe2S-bd_dom_sf"/>
</dbReference>
<dbReference type="HOGENOM" id="CLU_030705_1_2_11"/>
<keyword evidence="5" id="KW-1185">Reference proteome</keyword>
<dbReference type="PATRIC" id="fig|446465.5.peg.3129"/>